<evidence type="ECO:0000313" key="2">
    <source>
        <dbReference type="EMBL" id="RLN24719.1"/>
    </source>
</evidence>
<feature type="region of interest" description="Disordered" evidence="1">
    <location>
        <begin position="351"/>
        <end position="381"/>
    </location>
</feature>
<protein>
    <submittedName>
        <fullName evidence="2">Uncharacterized protein</fullName>
    </submittedName>
</protein>
<organism evidence="2 3">
    <name type="scientific">Panicum miliaceum</name>
    <name type="common">Proso millet</name>
    <name type="synonym">Broomcorn millet</name>
    <dbReference type="NCBI Taxonomy" id="4540"/>
    <lineage>
        <taxon>Eukaryota</taxon>
        <taxon>Viridiplantae</taxon>
        <taxon>Streptophyta</taxon>
        <taxon>Embryophyta</taxon>
        <taxon>Tracheophyta</taxon>
        <taxon>Spermatophyta</taxon>
        <taxon>Magnoliopsida</taxon>
        <taxon>Liliopsida</taxon>
        <taxon>Poales</taxon>
        <taxon>Poaceae</taxon>
        <taxon>PACMAD clade</taxon>
        <taxon>Panicoideae</taxon>
        <taxon>Panicodae</taxon>
        <taxon>Paniceae</taxon>
        <taxon>Panicinae</taxon>
        <taxon>Panicum</taxon>
        <taxon>Panicum sect. Panicum</taxon>
    </lineage>
</organism>
<dbReference type="OrthoDB" id="762072at2759"/>
<dbReference type="EMBL" id="PQIB02000004">
    <property type="protein sequence ID" value="RLN24719.1"/>
    <property type="molecule type" value="Genomic_DNA"/>
</dbReference>
<accession>A0A3L6SPT5</accession>
<dbReference type="AlphaFoldDB" id="A0A3L6SPT5"/>
<dbReference type="STRING" id="4540.A0A3L6SPT5"/>
<dbReference type="Proteomes" id="UP000275267">
    <property type="component" value="Unassembled WGS sequence"/>
</dbReference>
<evidence type="ECO:0000256" key="1">
    <source>
        <dbReference type="SAM" id="MobiDB-lite"/>
    </source>
</evidence>
<dbReference type="PANTHER" id="PTHR46445">
    <property type="entry name" value="RNA POLYMERASE II DEGRADATION FACTOR-LIKE PROTEIN (DUF1296)"/>
    <property type="match status" value="1"/>
</dbReference>
<name>A0A3L6SPT5_PANMI</name>
<feature type="region of interest" description="Disordered" evidence="1">
    <location>
        <begin position="295"/>
        <end position="335"/>
    </location>
</feature>
<proteinExistence type="predicted"/>
<dbReference type="PANTHER" id="PTHR46445:SF8">
    <property type="entry name" value="OS05G0581800 PROTEIN"/>
    <property type="match status" value="1"/>
</dbReference>
<evidence type="ECO:0000313" key="3">
    <source>
        <dbReference type="Proteomes" id="UP000275267"/>
    </source>
</evidence>
<comment type="caution">
    <text evidence="2">The sequence shown here is derived from an EMBL/GenBank/DDBJ whole genome shotgun (WGS) entry which is preliminary data.</text>
</comment>
<feature type="region of interest" description="Disordered" evidence="1">
    <location>
        <begin position="40"/>
        <end position="63"/>
    </location>
</feature>
<gene>
    <name evidence="2" type="ORF">C2845_PM07G05110</name>
</gene>
<reference evidence="3" key="1">
    <citation type="journal article" date="2019" name="Nat. Commun.">
        <title>The genome of broomcorn millet.</title>
        <authorList>
            <person name="Zou C."/>
            <person name="Miki D."/>
            <person name="Li D."/>
            <person name="Tang Q."/>
            <person name="Xiao L."/>
            <person name="Rajput S."/>
            <person name="Deng P."/>
            <person name="Jia W."/>
            <person name="Huang R."/>
            <person name="Zhang M."/>
            <person name="Sun Y."/>
            <person name="Hu J."/>
            <person name="Fu X."/>
            <person name="Schnable P.S."/>
            <person name="Li F."/>
            <person name="Zhang H."/>
            <person name="Feng B."/>
            <person name="Zhu X."/>
            <person name="Liu R."/>
            <person name="Schnable J.C."/>
            <person name="Zhu J.-K."/>
            <person name="Zhang H."/>
        </authorList>
    </citation>
    <scope>NUCLEOTIDE SEQUENCE [LARGE SCALE GENOMIC DNA]</scope>
</reference>
<sequence length="381" mass="39832">MLDMPQDVRDLLGTADKLPNGAVEVYSVPKDASVVLLPPAEGTDVPAPSKFEDSSTPDVSEDGIEKDTNLEEANTESLTMSAQFSASDLNGDMSATTKQFDLLTLHEGPKSYDDNPTVIIPDHLQVSNADCAHLTFDSFVSGTLAASLTTKPLECHGDVATGPDDQSIDQTDVRKAWDYLKFVMVLGAITGSLRLLDSPVVVTGNAGFGPDVVPRAPPSPLPFYCISALTGASPALAASPALTPPASPILLEVSPLAPALAISLSCRLGCIDAEDHRPGIRRRLRARLRWASPLSASRPATTDGRRWPAHRGGHGKRSREKAKRSSGIAVRPWGGSGTALRQWQCGYSAAAPPLPGGGGSEEGDGLGKSLTVSSAPLCGPA</sequence>
<feature type="compositionally biased region" description="Basic residues" evidence="1">
    <location>
        <begin position="307"/>
        <end position="324"/>
    </location>
</feature>
<keyword evidence="3" id="KW-1185">Reference proteome</keyword>